<name>A0ABN7XC14_GIGMA</name>
<organism evidence="1 2">
    <name type="scientific">Gigaspora margarita</name>
    <dbReference type="NCBI Taxonomy" id="4874"/>
    <lineage>
        <taxon>Eukaryota</taxon>
        <taxon>Fungi</taxon>
        <taxon>Fungi incertae sedis</taxon>
        <taxon>Mucoromycota</taxon>
        <taxon>Glomeromycotina</taxon>
        <taxon>Glomeromycetes</taxon>
        <taxon>Diversisporales</taxon>
        <taxon>Gigasporaceae</taxon>
        <taxon>Gigaspora</taxon>
    </lineage>
</organism>
<comment type="caution">
    <text evidence="1">The sequence shown here is derived from an EMBL/GenBank/DDBJ whole genome shotgun (WGS) entry which is preliminary data.</text>
</comment>
<feature type="non-terminal residue" evidence="1">
    <location>
        <position position="1"/>
    </location>
</feature>
<proteinExistence type="predicted"/>
<evidence type="ECO:0000313" key="1">
    <source>
        <dbReference type="EMBL" id="CAG8852417.1"/>
    </source>
</evidence>
<dbReference type="EMBL" id="CAJVQB010111679">
    <property type="protein sequence ID" value="CAG8852417.1"/>
    <property type="molecule type" value="Genomic_DNA"/>
</dbReference>
<gene>
    <name evidence="1" type="ORF">GMARGA_LOCUS41238</name>
</gene>
<dbReference type="Proteomes" id="UP000789901">
    <property type="component" value="Unassembled WGS sequence"/>
</dbReference>
<accession>A0ABN7XC14</accession>
<evidence type="ECO:0000313" key="2">
    <source>
        <dbReference type="Proteomes" id="UP000789901"/>
    </source>
</evidence>
<sequence>CQLKDVVLSDENYEKYRNFHFTILPLSLLNEKNISFSNQREEVHIALRNIKNNENY</sequence>
<protein>
    <submittedName>
        <fullName evidence="1">24418_t:CDS:1</fullName>
    </submittedName>
</protein>
<reference evidence="1 2" key="1">
    <citation type="submission" date="2021-06" db="EMBL/GenBank/DDBJ databases">
        <authorList>
            <person name="Kallberg Y."/>
            <person name="Tangrot J."/>
            <person name="Rosling A."/>
        </authorList>
    </citation>
    <scope>NUCLEOTIDE SEQUENCE [LARGE SCALE GENOMIC DNA]</scope>
    <source>
        <strain evidence="1 2">120-4 pot B 10/14</strain>
    </source>
</reference>
<keyword evidence="2" id="KW-1185">Reference proteome</keyword>
<feature type="non-terminal residue" evidence="1">
    <location>
        <position position="56"/>
    </location>
</feature>